<dbReference type="EMBL" id="JADOUF010000001">
    <property type="protein sequence ID" value="MBG6133991.1"/>
    <property type="molecule type" value="Genomic_DNA"/>
</dbReference>
<comment type="caution">
    <text evidence="2">The sequence shown here is derived from an EMBL/GenBank/DDBJ whole genome shotgun (WGS) entry which is preliminary data.</text>
</comment>
<name>A0A8J7GAV8_9ACTN</name>
<feature type="compositionally biased region" description="Polar residues" evidence="1">
    <location>
        <begin position="204"/>
        <end position="217"/>
    </location>
</feature>
<feature type="compositionally biased region" description="Pro residues" evidence="1">
    <location>
        <begin position="267"/>
        <end position="279"/>
    </location>
</feature>
<organism evidence="2 3">
    <name type="scientific">Longispora fulva</name>
    <dbReference type="NCBI Taxonomy" id="619741"/>
    <lineage>
        <taxon>Bacteria</taxon>
        <taxon>Bacillati</taxon>
        <taxon>Actinomycetota</taxon>
        <taxon>Actinomycetes</taxon>
        <taxon>Micromonosporales</taxon>
        <taxon>Micromonosporaceae</taxon>
        <taxon>Longispora</taxon>
    </lineage>
</organism>
<feature type="region of interest" description="Disordered" evidence="1">
    <location>
        <begin position="231"/>
        <end position="279"/>
    </location>
</feature>
<feature type="region of interest" description="Disordered" evidence="1">
    <location>
        <begin position="192"/>
        <end position="217"/>
    </location>
</feature>
<gene>
    <name evidence="2" type="ORF">IW245_000185</name>
</gene>
<evidence type="ECO:0000256" key="1">
    <source>
        <dbReference type="SAM" id="MobiDB-lite"/>
    </source>
</evidence>
<accession>A0A8J7GAV8</accession>
<reference evidence="2" key="1">
    <citation type="submission" date="2020-11" db="EMBL/GenBank/DDBJ databases">
        <title>Sequencing the genomes of 1000 actinobacteria strains.</title>
        <authorList>
            <person name="Klenk H.-P."/>
        </authorList>
    </citation>
    <scope>NUCLEOTIDE SEQUENCE</scope>
    <source>
        <strain evidence="2">DSM 45356</strain>
    </source>
</reference>
<protein>
    <submittedName>
        <fullName evidence="2">Uncharacterized protein</fullName>
    </submittedName>
</protein>
<dbReference type="AlphaFoldDB" id="A0A8J7GAV8"/>
<evidence type="ECO:0000313" key="2">
    <source>
        <dbReference type="EMBL" id="MBG6133991.1"/>
    </source>
</evidence>
<dbReference type="RefSeq" id="WP_197001283.1">
    <property type="nucleotide sequence ID" value="NZ_BONS01000045.1"/>
</dbReference>
<feature type="compositionally biased region" description="Basic and acidic residues" evidence="1">
    <location>
        <begin position="192"/>
        <end position="202"/>
    </location>
</feature>
<dbReference type="Proteomes" id="UP000622552">
    <property type="component" value="Unassembled WGS sequence"/>
</dbReference>
<evidence type="ECO:0000313" key="3">
    <source>
        <dbReference type="Proteomes" id="UP000622552"/>
    </source>
</evidence>
<keyword evidence="3" id="KW-1185">Reference proteome</keyword>
<proteinExistence type="predicted"/>
<sequence length="279" mass="31438">MVNLRRLRRHDPIAPGWSVIGRLLRPLDAVNAALDSPPTTHRRRAMDDAVAVIVLRCARVGRSYWGWTAKEWAEVIGADQPGFRHSAPAWADDAVRPYLSAQAYLLGGFNEFHRLGSFGRLTLAWRVFGRDRVDAEIGRIREVLAEWGYRLGRDDDQLLPMVVCQVFLLNRSPRLEDLSTELFERIRREKPLHEHPLDHDPGQVRQQAANTVQSRHLGSTTNAASRNLGLSQYQASDGTPIVSRAASPRLGSEPPRPPEWRPVTRARPPPTAARPPYLP</sequence>